<evidence type="ECO:0000313" key="2">
    <source>
        <dbReference type="EMBL" id="ACU61314.1"/>
    </source>
</evidence>
<organism evidence="2 3">
    <name type="scientific">Chitinophaga pinensis (strain ATCC 43595 / DSM 2588 / LMG 13176 / NBRC 15968 / NCIMB 11800 / UQM 2034)</name>
    <dbReference type="NCBI Taxonomy" id="485918"/>
    <lineage>
        <taxon>Bacteria</taxon>
        <taxon>Pseudomonadati</taxon>
        <taxon>Bacteroidota</taxon>
        <taxon>Chitinophagia</taxon>
        <taxon>Chitinophagales</taxon>
        <taxon>Chitinophagaceae</taxon>
        <taxon>Chitinophaga</taxon>
    </lineage>
</organism>
<name>A0A979G5L6_CHIPD</name>
<dbReference type="Pfam" id="PF14090">
    <property type="entry name" value="HTH_39"/>
    <property type="match status" value="1"/>
</dbReference>
<reference evidence="3" key="1">
    <citation type="submission" date="2009-08" db="EMBL/GenBank/DDBJ databases">
        <title>The complete genome of Chitinophaga pinensis DSM 2588.</title>
        <authorList>
            <consortium name="US DOE Joint Genome Institute (JGI-PGF)"/>
            <person name="Lucas S."/>
            <person name="Copeland A."/>
            <person name="Lapidus A."/>
            <person name="Glavina del Rio T."/>
            <person name="Dalin E."/>
            <person name="Tice H."/>
            <person name="Bruce D."/>
            <person name="Goodwin L."/>
            <person name="Pitluck S."/>
            <person name="Kyrpides N."/>
            <person name="Mavromatis K."/>
            <person name="Ivanova N."/>
            <person name="Mikhailova N."/>
            <person name="Sims D."/>
            <person name="Meinche L."/>
            <person name="Brettin T."/>
            <person name="Detter J.C."/>
            <person name="Han C."/>
            <person name="Larimer F."/>
            <person name="Land M."/>
            <person name="Hauser L."/>
            <person name="Markowitz V."/>
            <person name="Cheng J.-F."/>
            <person name="Hugenholtz P."/>
            <person name="Woyke T."/>
            <person name="Wu D."/>
            <person name="Spring S."/>
            <person name="Klenk H.-P."/>
            <person name="Eisen J.A."/>
        </authorList>
    </citation>
    <scope>NUCLEOTIDE SEQUENCE [LARGE SCALE GENOMIC DNA]</scope>
    <source>
        <strain evidence="3">ATCC 43595 / DSM 2588 / LMG 13176 / NBRC 15968 / NCIMB 11800 / UQM 2034</strain>
    </source>
</reference>
<evidence type="ECO:0000259" key="1">
    <source>
        <dbReference type="Pfam" id="PF14090"/>
    </source>
</evidence>
<accession>A0A979G5L6</accession>
<protein>
    <recommendedName>
        <fullName evidence="1">Winged helix-turn-helix domain-containing protein</fullName>
    </recommendedName>
</protein>
<evidence type="ECO:0000313" key="3">
    <source>
        <dbReference type="Proteomes" id="UP000002215"/>
    </source>
</evidence>
<dbReference type="OrthoDB" id="8613885at2"/>
<dbReference type="InterPro" id="IPR055245">
    <property type="entry name" value="HTH_proteobacteria"/>
</dbReference>
<sequence length="84" mass="9765">MKKNRIHPANKKSIASQRDKILKWLLKGKTITTLKAITQFGCTRLSARISEIRDMGHVIVTKWVKTRNKQVVKEYSLIQYQPEA</sequence>
<gene>
    <name evidence="2" type="ordered locus">Cpin_3852</name>
</gene>
<dbReference type="Proteomes" id="UP000002215">
    <property type="component" value="Chromosome"/>
</dbReference>
<reference evidence="2 3" key="2">
    <citation type="journal article" date="2010" name="Stand. Genomic Sci.">
        <title>Complete genome sequence of Chitinophaga pinensis type strain (UQM 2034).</title>
        <authorList>
            <person name="Glavina Del Rio T."/>
            <person name="Abt B."/>
            <person name="Spring S."/>
            <person name="Lapidus A."/>
            <person name="Nolan M."/>
            <person name="Tice H."/>
            <person name="Copeland A."/>
            <person name="Cheng J.F."/>
            <person name="Chen F."/>
            <person name="Bruce D."/>
            <person name="Goodwin L."/>
            <person name="Pitluck S."/>
            <person name="Ivanova N."/>
            <person name="Mavromatis K."/>
            <person name="Mikhailova N."/>
            <person name="Pati A."/>
            <person name="Chen A."/>
            <person name="Palaniappan K."/>
            <person name="Land M."/>
            <person name="Hauser L."/>
            <person name="Chang Y.J."/>
            <person name="Jeffries C.D."/>
            <person name="Chain P."/>
            <person name="Saunders E."/>
            <person name="Detter J.C."/>
            <person name="Brettin T."/>
            <person name="Rohde M."/>
            <person name="Goker M."/>
            <person name="Bristow J."/>
            <person name="Eisen J.A."/>
            <person name="Markowitz V."/>
            <person name="Hugenholtz P."/>
            <person name="Kyrpides N.C."/>
            <person name="Klenk H.P."/>
            <person name="Lucas S."/>
        </authorList>
    </citation>
    <scope>NUCLEOTIDE SEQUENCE [LARGE SCALE GENOMIC DNA]</scope>
    <source>
        <strain evidence="3">ATCC 43595 / DSM 2588 / LMG 13176 / NBRC 15968 / NCIMB 11800 / UQM 2034</strain>
    </source>
</reference>
<feature type="domain" description="Winged helix-turn-helix" evidence="1">
    <location>
        <begin position="16"/>
        <end position="78"/>
    </location>
</feature>
<proteinExistence type="predicted"/>
<dbReference type="AlphaFoldDB" id="A0A979G5L6"/>
<dbReference type="EMBL" id="CP001699">
    <property type="protein sequence ID" value="ACU61314.1"/>
    <property type="molecule type" value="Genomic_DNA"/>
</dbReference>
<dbReference type="KEGG" id="cpi:Cpin_3852"/>
<dbReference type="RefSeq" id="WP_012791487.1">
    <property type="nucleotide sequence ID" value="NC_013132.1"/>
</dbReference>